<dbReference type="GO" id="GO:0036503">
    <property type="term" value="P:ERAD pathway"/>
    <property type="evidence" value="ECO:0007669"/>
    <property type="project" value="UniProtKB-ARBA"/>
</dbReference>
<dbReference type="OrthoDB" id="8118055at2759"/>
<dbReference type="InterPro" id="IPR050749">
    <property type="entry name" value="Glycosyl_Hydrolase_47"/>
</dbReference>
<evidence type="ECO:0000256" key="5">
    <source>
        <dbReference type="ARBA" id="ARBA00022801"/>
    </source>
</evidence>
<dbReference type="InterPro" id="IPR036026">
    <property type="entry name" value="Seven-hairpin_glycosidases"/>
</dbReference>
<keyword evidence="4" id="KW-0732">Signal</keyword>
<comment type="pathway">
    <text evidence="2">Protein modification; protein glycosylation.</text>
</comment>
<keyword evidence="12" id="KW-0106">Calcium</keyword>
<evidence type="ECO:0000256" key="7">
    <source>
        <dbReference type="ARBA" id="ARBA00023180"/>
    </source>
</evidence>
<comment type="similarity">
    <text evidence="3 13">Belongs to the glycosyl hydrolase 47 family.</text>
</comment>
<comment type="catalytic activity">
    <reaction evidence="9">
        <text>N(4)-(alpha-D-Man-(1-&gt;2)-alpha-D-Man-(1-&gt;2)-alpha-D-Man-(1-&gt;3)-[alpha-D-Man-(1-&gt;3)-[alpha-D-Man-(1-&gt;2)-alpha-D-Man-(1-&gt;6)]-alpha-D-Man-(1-&gt;6)]-beta-D-Man-(1-&gt;4)-beta-D-GlcNAc-(1-&gt;4)-beta-D-GlcNAc)-L-asparaginyl-[protein] (N-glucan mannose isomer 8A1,2,3B1,3) + 3 H2O = N(4)-(alpha-D-Man-(1-&gt;3)-[alpha-D-Man-(1-&gt;3)-[alpha-D-Man-(1-&gt;6)]-alpha-D-Man-(1-&gt;6)]-beta-D-Man-(1-&gt;4)-beta-D-GlcNAc-(1-&gt;4)-beta-D-GlcNAc)-L-asparaginyl-[protein] (N-glucan mannose isomer 5A1,2) + 3 beta-D-mannose</text>
        <dbReference type="Rhea" id="RHEA:56028"/>
        <dbReference type="Rhea" id="RHEA-COMP:14358"/>
        <dbReference type="Rhea" id="RHEA-COMP:14367"/>
        <dbReference type="ChEBI" id="CHEBI:15377"/>
        <dbReference type="ChEBI" id="CHEBI:28563"/>
        <dbReference type="ChEBI" id="CHEBI:59087"/>
        <dbReference type="ChEBI" id="CHEBI:60628"/>
        <dbReference type="EC" id="3.2.1.113"/>
    </reaction>
</comment>
<evidence type="ECO:0000256" key="6">
    <source>
        <dbReference type="ARBA" id="ARBA00023157"/>
    </source>
</evidence>
<dbReference type="GO" id="GO:0005975">
    <property type="term" value="P:carbohydrate metabolic process"/>
    <property type="evidence" value="ECO:0007669"/>
    <property type="project" value="InterPro"/>
</dbReference>
<accession>A0A4U0XUB3</accession>
<feature type="active site" evidence="11">
    <location>
        <position position="325"/>
    </location>
</feature>
<comment type="caution">
    <text evidence="14">The sequence shown here is derived from an EMBL/GenBank/DDBJ whole genome shotgun (WGS) entry which is preliminary data.</text>
</comment>
<dbReference type="Proteomes" id="UP000309340">
    <property type="component" value="Unassembled WGS sequence"/>
</dbReference>
<organism evidence="14 15">
    <name type="scientific">Friedmanniomyces simplex</name>
    <dbReference type="NCBI Taxonomy" id="329884"/>
    <lineage>
        <taxon>Eukaryota</taxon>
        <taxon>Fungi</taxon>
        <taxon>Dikarya</taxon>
        <taxon>Ascomycota</taxon>
        <taxon>Pezizomycotina</taxon>
        <taxon>Dothideomycetes</taxon>
        <taxon>Dothideomycetidae</taxon>
        <taxon>Mycosphaerellales</taxon>
        <taxon>Teratosphaeriaceae</taxon>
        <taxon>Friedmanniomyces</taxon>
    </lineage>
</organism>
<feature type="binding site" evidence="12">
    <location>
        <position position="422"/>
    </location>
    <ligand>
        <name>Ca(2+)</name>
        <dbReference type="ChEBI" id="CHEBI:29108"/>
    </ligand>
</feature>
<proteinExistence type="inferred from homology"/>
<evidence type="ECO:0000256" key="4">
    <source>
        <dbReference type="ARBA" id="ARBA00022729"/>
    </source>
</evidence>
<keyword evidence="12" id="KW-0479">Metal-binding</keyword>
<evidence type="ECO:0000256" key="2">
    <source>
        <dbReference type="ARBA" id="ARBA00004922"/>
    </source>
</evidence>
<dbReference type="EMBL" id="NAJQ01000098">
    <property type="protein sequence ID" value="TKA79073.1"/>
    <property type="molecule type" value="Genomic_DNA"/>
</dbReference>
<dbReference type="SUPFAM" id="SSF48225">
    <property type="entry name" value="Seven-hairpin glycosidases"/>
    <property type="match status" value="1"/>
</dbReference>
<dbReference type="STRING" id="329884.A0A4U0XUB3"/>
<dbReference type="InterPro" id="IPR001382">
    <property type="entry name" value="Glyco_hydro_47"/>
</dbReference>
<dbReference type="Pfam" id="PF01532">
    <property type="entry name" value="Glyco_hydro_47"/>
    <property type="match status" value="1"/>
</dbReference>
<feature type="active site" description="Proton donor" evidence="11">
    <location>
        <position position="286"/>
    </location>
</feature>
<evidence type="ECO:0000256" key="8">
    <source>
        <dbReference type="ARBA" id="ARBA00023295"/>
    </source>
</evidence>
<keyword evidence="6" id="KW-1015">Disulfide bond</keyword>
<dbReference type="UniPathway" id="UPA00378"/>
<protein>
    <recommendedName>
        <fullName evidence="13">alpha-1,2-Mannosidase</fullName>
        <ecNumber evidence="13">3.2.1.-</ecNumber>
    </recommendedName>
</protein>
<evidence type="ECO:0000256" key="3">
    <source>
        <dbReference type="ARBA" id="ARBA00007658"/>
    </source>
</evidence>
<dbReference type="InterPro" id="IPR012341">
    <property type="entry name" value="6hp_glycosidase-like_sf"/>
</dbReference>
<reference evidence="14 15" key="1">
    <citation type="submission" date="2017-03" db="EMBL/GenBank/DDBJ databases">
        <title>Genomes of endolithic fungi from Antarctica.</title>
        <authorList>
            <person name="Coleine C."/>
            <person name="Masonjones S."/>
            <person name="Stajich J.E."/>
        </authorList>
    </citation>
    <scope>NUCLEOTIDE SEQUENCE [LARGE SCALE GENOMIC DNA]</scope>
    <source>
        <strain evidence="14 15">CCFEE 5184</strain>
    </source>
</reference>
<keyword evidence="15" id="KW-1185">Reference proteome</keyword>
<dbReference type="GO" id="GO:0016020">
    <property type="term" value="C:membrane"/>
    <property type="evidence" value="ECO:0007669"/>
    <property type="project" value="InterPro"/>
</dbReference>
<dbReference type="AlphaFoldDB" id="A0A4U0XUB3"/>
<feature type="active site" evidence="11">
    <location>
        <position position="178"/>
    </location>
</feature>
<evidence type="ECO:0000256" key="10">
    <source>
        <dbReference type="ARBA" id="ARBA00048605"/>
    </source>
</evidence>
<dbReference type="GO" id="GO:0005509">
    <property type="term" value="F:calcium ion binding"/>
    <property type="evidence" value="ECO:0007669"/>
    <property type="project" value="InterPro"/>
</dbReference>
<sequence>MFENEDAVRQILEFIATIDFSKVVGGTSIQLFEVTIRHFGSMLSAHDLLNGPFAHMAQPKELRDGLYKQMVELGNILSCGFSTPSGIPRNWVDTARCTTDDAHSNTIAGAGSLILEFARLSDITGHRVYVELARRAEQHLLNPRPDKFVPWPGLLGSNVRVSTGELLDRKGSWGALADSFYEYLLKAYIYNSEEYAPYLERWKLAADSTIRYIASHAYGHPEWTFLPYWEGDKLHNVIDSLSWFAGGNFILGGMITGNQTLIDFGLSIADTGGALYQTTTTGLGGEFVTWTNDCNPRYMAEFHLEACNGSNSVQTTGAEFKLRPEVIETWYYAYRATKDQKYKEWAWSAFQAINRVCKTASGFSAITDVNAVDGGKKLDQMESFVFAEVMKYIWLIHLDDDRAPFHVMDSRTGKKNRWVFSTEAHPFMVAGDPV</sequence>
<name>A0A4U0XUB3_9PEZI</name>
<evidence type="ECO:0000256" key="9">
    <source>
        <dbReference type="ARBA" id="ARBA00047669"/>
    </source>
</evidence>
<dbReference type="Gene3D" id="1.50.10.10">
    <property type="match status" value="1"/>
</dbReference>
<evidence type="ECO:0000256" key="11">
    <source>
        <dbReference type="PIRSR" id="PIRSR601382-1"/>
    </source>
</evidence>
<dbReference type="EC" id="3.2.1.-" evidence="13"/>
<evidence type="ECO:0000256" key="13">
    <source>
        <dbReference type="RuleBase" id="RU361193"/>
    </source>
</evidence>
<evidence type="ECO:0000313" key="15">
    <source>
        <dbReference type="Proteomes" id="UP000309340"/>
    </source>
</evidence>
<dbReference type="PANTHER" id="PTHR11742:SF101">
    <property type="entry name" value="MANNOSYL-OLIGOSACCHARIDE ALPHA-1,2-MANNOSIDASE 1B"/>
    <property type="match status" value="1"/>
</dbReference>
<dbReference type="PANTHER" id="PTHR11742">
    <property type="entry name" value="MANNOSYL-OLIGOSACCHARIDE ALPHA-1,2-MANNOSIDASE-RELATED"/>
    <property type="match status" value="1"/>
</dbReference>
<dbReference type="GO" id="GO:0005783">
    <property type="term" value="C:endoplasmic reticulum"/>
    <property type="evidence" value="ECO:0007669"/>
    <property type="project" value="TreeGrafter"/>
</dbReference>
<keyword evidence="5 13" id="KW-0378">Hydrolase</keyword>
<evidence type="ECO:0000256" key="1">
    <source>
        <dbReference type="ARBA" id="ARBA00001913"/>
    </source>
</evidence>
<gene>
    <name evidence="14" type="ORF">B0A55_02506</name>
</gene>
<comment type="catalytic activity">
    <reaction evidence="10">
        <text>N(4)-(alpha-D-Man-(1-&gt;2)-alpha-D-Man-(1-&gt;2)-alpha-D-Man-(1-&gt;3)-[alpha-D-Man-(1-&gt;2)-alpha-D-Man-(1-&gt;3)-[alpha-D-Man-(1-&gt;2)-alpha-D-Man-(1-&gt;6)]-alpha-D-Man-(1-&gt;6)]-beta-D-Man-(1-&gt;4)-beta-D-GlcNAc-(1-&gt;4)-beta-D-GlcNAc)-L-asparaginyl-[protein] (N-glucan mannose isomer 9A1,2,3B1,2,3) + 4 H2O = N(4)-(alpha-D-Man-(1-&gt;3)-[alpha-D-Man-(1-&gt;3)-[alpha-D-Man-(1-&gt;6)]-alpha-D-Man-(1-&gt;6)]-beta-D-Man-(1-&gt;4)-beta-D-GlcNAc-(1-&gt;4)-beta-D-GlcNAc)-L-asparaginyl-[protein] (N-glucan mannose isomer 5A1,2) + 4 beta-D-mannose</text>
        <dbReference type="Rhea" id="RHEA:56008"/>
        <dbReference type="Rhea" id="RHEA-COMP:14356"/>
        <dbReference type="Rhea" id="RHEA-COMP:14367"/>
        <dbReference type="ChEBI" id="CHEBI:15377"/>
        <dbReference type="ChEBI" id="CHEBI:28563"/>
        <dbReference type="ChEBI" id="CHEBI:59087"/>
        <dbReference type="ChEBI" id="CHEBI:139493"/>
        <dbReference type="EC" id="3.2.1.113"/>
    </reaction>
</comment>
<evidence type="ECO:0000313" key="14">
    <source>
        <dbReference type="EMBL" id="TKA79073.1"/>
    </source>
</evidence>
<dbReference type="PRINTS" id="PR00747">
    <property type="entry name" value="GLYHDRLASE47"/>
</dbReference>
<feature type="active site" description="Proton donor" evidence="11">
    <location>
        <position position="33"/>
    </location>
</feature>
<evidence type="ECO:0000256" key="12">
    <source>
        <dbReference type="PIRSR" id="PIRSR601382-2"/>
    </source>
</evidence>
<keyword evidence="7" id="KW-0325">Glycoprotein</keyword>
<keyword evidence="8 13" id="KW-0326">Glycosidase</keyword>
<comment type="cofactor">
    <cofactor evidence="1 12">
        <name>Ca(2+)</name>
        <dbReference type="ChEBI" id="CHEBI:29108"/>
    </cofactor>
</comment>
<dbReference type="GO" id="GO:0004571">
    <property type="term" value="F:mannosyl-oligosaccharide 1,2-alpha-mannosidase activity"/>
    <property type="evidence" value="ECO:0007669"/>
    <property type="project" value="UniProtKB-EC"/>
</dbReference>